<feature type="transmembrane region" description="Helical" evidence="8">
    <location>
        <begin position="215"/>
        <end position="237"/>
    </location>
</feature>
<evidence type="ECO:0000256" key="5">
    <source>
        <dbReference type="ARBA" id="ARBA00022989"/>
    </source>
</evidence>
<proteinExistence type="inferred from homology"/>
<gene>
    <name evidence="10" type="ORF">N7505_004575</name>
</gene>
<evidence type="ECO:0000256" key="8">
    <source>
        <dbReference type="SAM" id="Phobius"/>
    </source>
</evidence>
<dbReference type="Gene3D" id="1.20.1420.30">
    <property type="entry name" value="NCX, central ion-binding region"/>
    <property type="match status" value="1"/>
</dbReference>
<dbReference type="Proteomes" id="UP001220256">
    <property type="component" value="Unassembled WGS sequence"/>
</dbReference>
<feature type="transmembrane region" description="Helical" evidence="8">
    <location>
        <begin position="317"/>
        <end position="337"/>
    </location>
</feature>
<evidence type="ECO:0000256" key="7">
    <source>
        <dbReference type="ARBA" id="ARBA00023136"/>
    </source>
</evidence>
<evidence type="ECO:0000256" key="4">
    <source>
        <dbReference type="ARBA" id="ARBA00022692"/>
    </source>
</evidence>
<feature type="domain" description="Sodium/calcium exchanger membrane region" evidence="9">
    <location>
        <begin position="86"/>
        <end position="239"/>
    </location>
</feature>
<reference evidence="10 11" key="1">
    <citation type="journal article" date="2023" name="IMA Fungus">
        <title>Comparative genomic study of the Penicillium genus elucidates a diverse pangenome and 15 lateral gene transfer events.</title>
        <authorList>
            <person name="Petersen C."/>
            <person name="Sorensen T."/>
            <person name="Nielsen M.R."/>
            <person name="Sondergaard T.E."/>
            <person name="Sorensen J.L."/>
            <person name="Fitzpatrick D.A."/>
            <person name="Frisvad J.C."/>
            <person name="Nielsen K.L."/>
        </authorList>
    </citation>
    <scope>NUCLEOTIDE SEQUENCE [LARGE SCALE GENOMIC DNA]</scope>
    <source>
        <strain evidence="10 11">IBT 3361</strain>
    </source>
</reference>
<organism evidence="10 11">
    <name type="scientific">Penicillium chrysogenum</name>
    <name type="common">Penicillium notatum</name>
    <dbReference type="NCBI Taxonomy" id="5076"/>
    <lineage>
        <taxon>Eukaryota</taxon>
        <taxon>Fungi</taxon>
        <taxon>Dikarya</taxon>
        <taxon>Ascomycota</taxon>
        <taxon>Pezizomycotina</taxon>
        <taxon>Eurotiomycetes</taxon>
        <taxon>Eurotiomycetidae</taxon>
        <taxon>Eurotiales</taxon>
        <taxon>Aspergillaceae</taxon>
        <taxon>Penicillium</taxon>
        <taxon>Penicillium chrysogenum species complex</taxon>
    </lineage>
</organism>
<evidence type="ECO:0000256" key="1">
    <source>
        <dbReference type="ARBA" id="ARBA00004127"/>
    </source>
</evidence>
<keyword evidence="11" id="KW-1185">Reference proteome</keyword>
<protein>
    <recommendedName>
        <fullName evidence="9">Sodium/calcium exchanger membrane region domain-containing protein</fullName>
    </recommendedName>
</protein>
<evidence type="ECO:0000256" key="2">
    <source>
        <dbReference type="ARBA" id="ARBA00008170"/>
    </source>
</evidence>
<evidence type="ECO:0000256" key="3">
    <source>
        <dbReference type="ARBA" id="ARBA00022448"/>
    </source>
</evidence>
<dbReference type="PANTHER" id="PTHR31503">
    <property type="entry name" value="VACUOLAR CALCIUM ION TRANSPORTER"/>
    <property type="match status" value="1"/>
</dbReference>
<dbReference type="EMBL" id="JAPVEB010000003">
    <property type="protein sequence ID" value="KAJ5268817.1"/>
    <property type="molecule type" value="Genomic_DNA"/>
</dbReference>
<dbReference type="PANTHER" id="PTHR31503:SF22">
    <property type="entry name" value="VACUOLAR CALCIUM ION TRANSPORTER"/>
    <property type="match status" value="1"/>
</dbReference>
<feature type="transmembrane region" description="Helical" evidence="8">
    <location>
        <begin position="63"/>
        <end position="80"/>
    </location>
</feature>
<evidence type="ECO:0000313" key="11">
    <source>
        <dbReference type="Proteomes" id="UP001220256"/>
    </source>
</evidence>
<feature type="domain" description="Sodium/calcium exchanger membrane region" evidence="9">
    <location>
        <begin position="290"/>
        <end position="422"/>
    </location>
</feature>
<evidence type="ECO:0000313" key="10">
    <source>
        <dbReference type="EMBL" id="KAJ5268817.1"/>
    </source>
</evidence>
<dbReference type="InterPro" id="IPR004837">
    <property type="entry name" value="NaCa_Exmemb"/>
</dbReference>
<evidence type="ECO:0000259" key="9">
    <source>
        <dbReference type="Pfam" id="PF01699"/>
    </source>
</evidence>
<feature type="transmembrane region" description="Helical" evidence="8">
    <location>
        <begin position="392"/>
        <end position="412"/>
    </location>
</feature>
<comment type="similarity">
    <text evidence="2">Belongs to the Ca(2+):cation antiporter (CaCA) (TC 2.A.19) family.</text>
</comment>
<feature type="transmembrane region" description="Helical" evidence="8">
    <location>
        <begin position="286"/>
        <end position="305"/>
    </location>
</feature>
<feature type="transmembrane region" description="Helical" evidence="8">
    <location>
        <begin position="116"/>
        <end position="139"/>
    </location>
</feature>
<keyword evidence="4 8" id="KW-0812">Transmembrane</keyword>
<name>A0ABQ8WFS6_PENCH</name>
<comment type="subcellular location">
    <subcellularLocation>
        <location evidence="1">Endomembrane system</location>
        <topology evidence="1">Multi-pass membrane protein</topology>
    </subcellularLocation>
</comment>
<feature type="transmembrane region" description="Helical" evidence="8">
    <location>
        <begin position="145"/>
        <end position="169"/>
    </location>
</feature>
<sequence>MFVARPTEMNFQGNEQRPLLGENLYSSVPWAEDHRWWVRMPAQQIVMAKFTFHHLISTVWKDFTWALLISLPFALLAVPLRWDSRWVFGLNYFALIALESRFISTAEWIWLFSDSTVTTIVAEALPHIFPLIVGITAIVHEEITLVQSFIIGSLIANLLMGTGLSWFVGGLRFREQKAHTTAMKSIVSLTMITVFPFIPPMFIGPLYEAFPQSTALFTLTVAEVIVMLVIYAMWLCFRYNSHAALFEELEETDAGSTADDGSPTSGAVNGRFSGQEELSTASRLNYAFRLIAILVLEIQCSVYLIQDIPRFVQDTSLSHIFIGAALLPFTSSLSSFAKTCAIAYDDRMELAMHLTAETALGVGLFNLPILIIASVCIGHRMLLDFDLLLEVYLFITAVTTAFTTGYGLFTYLKGAIHLGLYVPPPAPNDLGFIRLTQ</sequence>
<keyword evidence="7 8" id="KW-0472">Membrane</keyword>
<evidence type="ECO:0000256" key="6">
    <source>
        <dbReference type="ARBA" id="ARBA00023065"/>
    </source>
</evidence>
<keyword evidence="5 8" id="KW-1133">Transmembrane helix</keyword>
<dbReference type="InterPro" id="IPR044880">
    <property type="entry name" value="NCX_ion-bd_dom_sf"/>
</dbReference>
<keyword evidence="3" id="KW-0813">Transport</keyword>
<comment type="caution">
    <text evidence="10">The sequence shown here is derived from an EMBL/GenBank/DDBJ whole genome shotgun (WGS) entry which is preliminary data.</text>
</comment>
<feature type="transmembrane region" description="Helical" evidence="8">
    <location>
        <begin position="181"/>
        <end position="203"/>
    </location>
</feature>
<dbReference type="InterPro" id="IPR004713">
    <property type="entry name" value="CaH_exchang"/>
</dbReference>
<feature type="transmembrane region" description="Helical" evidence="8">
    <location>
        <begin position="358"/>
        <end position="380"/>
    </location>
</feature>
<dbReference type="Pfam" id="PF01699">
    <property type="entry name" value="Na_Ca_ex"/>
    <property type="match status" value="2"/>
</dbReference>
<keyword evidence="6" id="KW-0406">Ion transport</keyword>
<accession>A0ABQ8WFS6</accession>
<feature type="transmembrane region" description="Helical" evidence="8">
    <location>
        <begin position="86"/>
        <end position="104"/>
    </location>
</feature>